<dbReference type="eggNOG" id="COG0595">
    <property type="taxonomic scope" value="Bacteria"/>
</dbReference>
<dbReference type="RefSeq" id="WP_013276688.1">
    <property type="nucleotide sequence ID" value="NC_014377.1"/>
</dbReference>
<dbReference type="HOGENOM" id="CLU_031965_0_0_9"/>
<dbReference type="SUPFAM" id="SSF56281">
    <property type="entry name" value="Metallo-hydrolase/oxidoreductase"/>
    <property type="match status" value="1"/>
</dbReference>
<dbReference type="KEGG" id="toc:Toce_1940"/>
<gene>
    <name evidence="1" type="ordered locus">Toce_1940</name>
</gene>
<evidence type="ECO:0000313" key="1">
    <source>
        <dbReference type="EMBL" id="ADL08668.1"/>
    </source>
</evidence>
<accession>D9RZB4</accession>
<dbReference type="STRING" id="555079.Toce_1940"/>
<dbReference type="Proteomes" id="UP000000272">
    <property type="component" value="Chromosome"/>
</dbReference>
<dbReference type="PANTHER" id="PTHR43694:SF1">
    <property type="entry name" value="RIBONUCLEASE J"/>
    <property type="match status" value="1"/>
</dbReference>
<dbReference type="AlphaFoldDB" id="D9RZB4"/>
<proteinExistence type="predicted"/>
<dbReference type="OrthoDB" id="9803916at2"/>
<dbReference type="EMBL" id="CP002131">
    <property type="protein sequence ID" value="ADL08668.1"/>
    <property type="molecule type" value="Genomic_DNA"/>
</dbReference>
<reference evidence="1 2" key="1">
    <citation type="journal article" date="2010" name="Stand. Genomic Sci.">
        <title>Complete genome sequence of Thermosediminibacter oceani type strain (JW/IW-1228P).</title>
        <authorList>
            <person name="Pitluck S."/>
            <person name="Yasawong M."/>
            <person name="Munk C."/>
            <person name="Nolan M."/>
            <person name="Lapidus A."/>
            <person name="Lucas S."/>
            <person name="Glavina Del Rio T."/>
            <person name="Tice H."/>
            <person name="Cheng J.F."/>
            <person name="Bruce D."/>
            <person name="Detter C."/>
            <person name="Tapia R."/>
            <person name="Han C."/>
            <person name="Goodwin L."/>
            <person name="Liolios K."/>
            <person name="Ivanova N."/>
            <person name="Mavromatis K."/>
            <person name="Mikhailova N."/>
            <person name="Pati A."/>
            <person name="Chen A."/>
            <person name="Palaniappan K."/>
            <person name="Land M."/>
            <person name="Hauser L."/>
            <person name="Chang Y.J."/>
            <person name="Jeffries C.D."/>
            <person name="Rohde M."/>
            <person name="Spring S."/>
            <person name="Sikorski J."/>
            <person name="Goker M."/>
            <person name="Woyke T."/>
            <person name="Bristow J."/>
            <person name="Eisen J.A."/>
            <person name="Markowitz V."/>
            <person name="Hugenholtz P."/>
            <person name="Kyrpides N.C."/>
            <person name="Klenk H.P."/>
        </authorList>
    </citation>
    <scope>NUCLEOTIDE SEQUENCE [LARGE SCALE GENOMIC DNA]</scope>
    <source>
        <strain evidence="2">ATCC BAA-1034 / DSM 16646 / JW/IW-1228P</strain>
    </source>
</reference>
<dbReference type="PANTHER" id="PTHR43694">
    <property type="entry name" value="RIBONUCLEASE J"/>
    <property type="match status" value="1"/>
</dbReference>
<dbReference type="InterPro" id="IPR036866">
    <property type="entry name" value="RibonucZ/Hydroxyglut_hydro"/>
</dbReference>
<keyword evidence="2" id="KW-1185">Reference proteome</keyword>
<dbReference type="Gene3D" id="3.60.15.10">
    <property type="entry name" value="Ribonuclease Z/Hydroxyacylglutathione hydrolase-like"/>
    <property type="match status" value="1"/>
</dbReference>
<sequence length="526" mass="58872">MAVSLTFYDGADCIGGNKILLEDGKASLFLDFGTNFKAEGMFFDEFLGPRSTFGFYDLLCLGILPPLRSLYRTDLEYPGVWDRFSSHPLYRKNEVTGVFLSHAHFDHCGHFSYIREEVPVITGLTSALICKALQDTGGGNRLQEICYTTPRELKDGLLQTGHYKTTPFRQRRYRIMGIEAIPERACGFWERVDNSRALQCCALEACGGESEIGGLTVRFWPVDHSIPGAGAFGIKTSAGWIIYTGDLRLHGKNAGLTRWFFQEAAKLKPLALICEGTHPGTQKPVTEGEVAANCFDVVAKAGGLVVADFGPRNVERLLSFLDIAGNTGRRLVLTAKDIYLLEALDAAGEDGVPDPNEDERIVLYLRPKAQRKKWEDALLDRFDPTKMVTAEDIKKDAGSYILCFSYYDFHAFLDIQPEGGTYIYSSSEAYDEEMLIDHQRIKNWIDYFGFELYGTLGRDREKSGFHASGHIHGPGIEEMVETIKPEVLIPVHTQDGEFFARFEGFCKVVWPERGKTIKLSGYDGTM</sequence>
<evidence type="ECO:0000313" key="2">
    <source>
        <dbReference type="Proteomes" id="UP000000272"/>
    </source>
</evidence>
<protein>
    <submittedName>
        <fullName evidence="1">Beta-lactamase domain-containing protein</fullName>
    </submittedName>
</protein>
<name>D9RZB4_THEOJ</name>
<organism evidence="1 2">
    <name type="scientific">Thermosediminibacter oceani (strain ATCC BAA-1034 / DSM 16646 / JW/IW-1228P)</name>
    <dbReference type="NCBI Taxonomy" id="555079"/>
    <lineage>
        <taxon>Bacteria</taxon>
        <taxon>Bacillati</taxon>
        <taxon>Bacillota</taxon>
        <taxon>Clostridia</taxon>
        <taxon>Thermosediminibacterales</taxon>
        <taxon>Thermosediminibacteraceae</taxon>
        <taxon>Thermosediminibacter</taxon>
    </lineage>
</organism>